<dbReference type="CDD" id="cd07361">
    <property type="entry name" value="MEMO_like"/>
    <property type="match status" value="1"/>
</dbReference>
<protein>
    <recommendedName>
        <fullName evidence="2">MEMO1 family protein CAP_2160</fullName>
    </recommendedName>
</protein>
<comment type="caution">
    <text evidence="3">The sequence shown here is derived from an EMBL/GenBank/DDBJ whole genome shotgun (WGS) entry which is preliminary data.</text>
</comment>
<dbReference type="EMBL" id="ASRX01000017">
    <property type="protein sequence ID" value="EYF06282.1"/>
    <property type="molecule type" value="Genomic_DNA"/>
</dbReference>
<evidence type="ECO:0000256" key="1">
    <source>
        <dbReference type="ARBA" id="ARBA00006315"/>
    </source>
</evidence>
<evidence type="ECO:0000313" key="3">
    <source>
        <dbReference type="EMBL" id="EYF06282.1"/>
    </source>
</evidence>
<dbReference type="eggNOG" id="COG1355">
    <property type="taxonomic scope" value="Bacteria"/>
</dbReference>
<name>A0A017TBH9_9BACT</name>
<dbReference type="Gene3D" id="3.40.830.10">
    <property type="entry name" value="LigB-like"/>
    <property type="match status" value="1"/>
</dbReference>
<reference evidence="3 4" key="1">
    <citation type="submission" date="2013-05" db="EMBL/GenBank/DDBJ databases">
        <title>Genome assembly of Chondromyces apiculatus DSM 436.</title>
        <authorList>
            <person name="Sharma G."/>
            <person name="Khatri I."/>
            <person name="Kaur C."/>
            <person name="Mayilraj S."/>
            <person name="Subramanian S."/>
        </authorList>
    </citation>
    <scope>NUCLEOTIDE SEQUENCE [LARGE SCALE GENOMIC DNA]</scope>
    <source>
        <strain evidence="3 4">DSM 436</strain>
    </source>
</reference>
<evidence type="ECO:0000313" key="4">
    <source>
        <dbReference type="Proteomes" id="UP000019678"/>
    </source>
</evidence>
<dbReference type="Proteomes" id="UP000019678">
    <property type="component" value="Unassembled WGS sequence"/>
</dbReference>
<comment type="similarity">
    <text evidence="1 2">Belongs to the MEMO1 family.</text>
</comment>
<proteinExistence type="inferred from homology"/>
<dbReference type="STRING" id="1192034.CAP_2160"/>
<dbReference type="AlphaFoldDB" id="A0A017TBH9"/>
<dbReference type="HAMAP" id="MF_00055">
    <property type="entry name" value="MEMO1"/>
    <property type="match status" value="1"/>
</dbReference>
<dbReference type="Pfam" id="PF01875">
    <property type="entry name" value="Memo"/>
    <property type="match status" value="1"/>
</dbReference>
<sequence length="268" mass="28185">MFYPGTSAELSQSVDALLGAVSTPRESVTPKALIVPHAGYIYSGPVAASAYATLRNAAGRIRRVVLLGPAHRVYVQGLVLPEADALETPLGNVRVDREALAAIPWVKRSAAAHLKEHSLEVQLPFLIRALGDFALVPLCVGDAAPEEVARTIEALWGGDETLVVVSSDLSHYLPYAVARALDGATAEAIVNLTEAPLQHEQACGATPVNGLLVVARKKGMRPEMLDLRSSGDTAGGRAEVVGYGAFAFYAAGSRETQRGGEEAHADAE</sequence>
<gene>
    <name evidence="3" type="ORF">CAP_2160</name>
</gene>
<dbReference type="PANTHER" id="PTHR11060:SF0">
    <property type="entry name" value="PROTEIN MEMO1"/>
    <property type="match status" value="1"/>
</dbReference>
<evidence type="ECO:0000256" key="2">
    <source>
        <dbReference type="HAMAP-Rule" id="MF_00055"/>
    </source>
</evidence>
<keyword evidence="4" id="KW-1185">Reference proteome</keyword>
<accession>A0A017TBH9</accession>
<dbReference type="NCBIfam" id="TIGR04336">
    <property type="entry name" value="AmmeMemoSam_B"/>
    <property type="match status" value="1"/>
</dbReference>
<dbReference type="PANTHER" id="PTHR11060">
    <property type="entry name" value="PROTEIN MEMO1"/>
    <property type="match status" value="1"/>
</dbReference>
<organism evidence="3 4">
    <name type="scientific">Chondromyces apiculatus DSM 436</name>
    <dbReference type="NCBI Taxonomy" id="1192034"/>
    <lineage>
        <taxon>Bacteria</taxon>
        <taxon>Pseudomonadati</taxon>
        <taxon>Myxococcota</taxon>
        <taxon>Polyangia</taxon>
        <taxon>Polyangiales</taxon>
        <taxon>Polyangiaceae</taxon>
        <taxon>Chondromyces</taxon>
    </lineage>
</organism>
<dbReference type="InterPro" id="IPR002737">
    <property type="entry name" value="MEMO1_fam"/>
</dbReference>